<dbReference type="AlphaFoldDB" id="A0A0L1IX47"/>
<name>A0A0L1IX47_ASPN3</name>
<dbReference type="GeneID" id="26809662"/>
<reference evidence="1 2" key="1">
    <citation type="submission" date="2014-06" db="EMBL/GenBank/DDBJ databases">
        <title>The Genome of the Aflatoxigenic Filamentous Fungus Aspergillus nomius.</title>
        <authorList>
            <person name="Moore M.G."/>
            <person name="Shannon B.M."/>
            <person name="Brian M.M."/>
        </authorList>
    </citation>
    <scope>NUCLEOTIDE SEQUENCE [LARGE SCALE GENOMIC DNA]</scope>
    <source>
        <strain evidence="1 2">NRRL 13137</strain>
    </source>
</reference>
<sequence length="71" mass="8717">METWTDELNVAYKKCFKVDSKSMCGLWKLQPPIVRPYRPWARIFEINDVKSENSENFTWEEYVQRIEELHY</sequence>
<dbReference type="Proteomes" id="UP000037505">
    <property type="component" value="Unassembled WGS sequence"/>
</dbReference>
<dbReference type="OrthoDB" id="438641at2759"/>
<dbReference type="EMBL" id="JNOM01000248">
    <property type="protein sequence ID" value="KNG83758.1"/>
    <property type="molecule type" value="Genomic_DNA"/>
</dbReference>
<comment type="caution">
    <text evidence="1">The sequence shown here is derived from an EMBL/GenBank/DDBJ whole genome shotgun (WGS) entry which is preliminary data.</text>
</comment>
<evidence type="ECO:0000313" key="1">
    <source>
        <dbReference type="EMBL" id="KNG83758.1"/>
    </source>
</evidence>
<organism evidence="1 2">
    <name type="scientific">Aspergillus nomiae NRRL (strain ATCC 15546 / NRRL 13137 / CBS 260.88 / M93)</name>
    <dbReference type="NCBI Taxonomy" id="1509407"/>
    <lineage>
        <taxon>Eukaryota</taxon>
        <taxon>Fungi</taxon>
        <taxon>Dikarya</taxon>
        <taxon>Ascomycota</taxon>
        <taxon>Pezizomycotina</taxon>
        <taxon>Eurotiomycetes</taxon>
        <taxon>Eurotiomycetidae</taxon>
        <taxon>Eurotiales</taxon>
        <taxon>Aspergillaceae</taxon>
        <taxon>Aspergillus</taxon>
        <taxon>Aspergillus subgen. Circumdati</taxon>
    </lineage>
</organism>
<protein>
    <submittedName>
        <fullName evidence="1">Uncharacterized protein</fullName>
    </submittedName>
</protein>
<dbReference type="STRING" id="1509407.A0A0L1IX47"/>
<proteinExistence type="predicted"/>
<dbReference type="RefSeq" id="XP_015404681.1">
    <property type="nucleotide sequence ID" value="XM_015553114.1"/>
</dbReference>
<evidence type="ECO:0000313" key="2">
    <source>
        <dbReference type="Proteomes" id="UP000037505"/>
    </source>
</evidence>
<gene>
    <name evidence="1" type="ORF">ANOM_007858</name>
</gene>
<keyword evidence="2" id="KW-1185">Reference proteome</keyword>
<accession>A0A0L1IX47</accession>